<accession>X1LF70</accession>
<name>X1LF70_9ZZZZ</name>
<proteinExistence type="predicted"/>
<sequence>RKNYSELDLIEEALEEASIYYKIETNPITQIRELRSGTYNIIILLDPMLIFSHVFQEIKERVWRGEGVIGIFTRSWRKDFIKELFGIKIKGWPRKKEKTIETDPTPISSEGEFTLQSDFARIVPEGENLVIVGKTKRDKQPAITLNHYGEGRAVAFGFKLNASPEAHSYEALKQILFNSFSYLKPQKEKDATISRLVPIELAFQNPASSATQLKIKEEIPQEVKLISAEPEPDEKDYLSWTFTMEPSRPNNLRYEVELPDLKGEYQFKTSIIKVEGETEFLMLIIWVVIYMSS</sequence>
<dbReference type="Gene3D" id="3.40.50.880">
    <property type="match status" value="1"/>
</dbReference>
<dbReference type="AlphaFoldDB" id="X1LF70"/>
<reference evidence="1" key="1">
    <citation type="journal article" date="2014" name="Front. Microbiol.">
        <title>High frequency of phylogenetically diverse reductive dehalogenase-homologous genes in deep subseafloor sedimentary metagenomes.</title>
        <authorList>
            <person name="Kawai M."/>
            <person name="Futagami T."/>
            <person name="Toyoda A."/>
            <person name="Takaki Y."/>
            <person name="Nishi S."/>
            <person name="Hori S."/>
            <person name="Arai W."/>
            <person name="Tsubouchi T."/>
            <person name="Morono Y."/>
            <person name="Uchiyama I."/>
            <person name="Ito T."/>
            <person name="Fujiyama A."/>
            <person name="Inagaki F."/>
            <person name="Takami H."/>
        </authorList>
    </citation>
    <scope>NUCLEOTIDE SEQUENCE</scope>
    <source>
        <strain evidence="1">Expedition CK06-06</strain>
    </source>
</reference>
<dbReference type="InterPro" id="IPR029062">
    <property type="entry name" value="Class_I_gatase-like"/>
</dbReference>
<evidence type="ECO:0000313" key="1">
    <source>
        <dbReference type="EMBL" id="GAI17763.1"/>
    </source>
</evidence>
<protein>
    <submittedName>
        <fullName evidence="1">Uncharacterized protein</fullName>
    </submittedName>
</protein>
<feature type="non-terminal residue" evidence="1">
    <location>
        <position position="1"/>
    </location>
</feature>
<dbReference type="SUPFAM" id="SSF52317">
    <property type="entry name" value="Class I glutamine amidotransferase-like"/>
    <property type="match status" value="1"/>
</dbReference>
<organism evidence="1">
    <name type="scientific">marine sediment metagenome</name>
    <dbReference type="NCBI Taxonomy" id="412755"/>
    <lineage>
        <taxon>unclassified sequences</taxon>
        <taxon>metagenomes</taxon>
        <taxon>ecological metagenomes</taxon>
    </lineage>
</organism>
<gene>
    <name evidence="1" type="ORF">S06H3_16706</name>
</gene>
<comment type="caution">
    <text evidence="1">The sequence shown here is derived from an EMBL/GenBank/DDBJ whole genome shotgun (WGS) entry which is preliminary data.</text>
</comment>
<dbReference type="EMBL" id="BARV01008283">
    <property type="protein sequence ID" value="GAI17763.1"/>
    <property type="molecule type" value="Genomic_DNA"/>
</dbReference>